<dbReference type="InterPro" id="IPR016181">
    <property type="entry name" value="Acyl_CoA_acyltransferase"/>
</dbReference>
<dbReference type="EMBL" id="UOGI01000180">
    <property type="protein sequence ID" value="VAX33497.1"/>
    <property type="molecule type" value="Genomic_DNA"/>
</dbReference>
<dbReference type="AlphaFoldDB" id="A0A3B1DX98"/>
<evidence type="ECO:0000313" key="1">
    <source>
        <dbReference type="EMBL" id="VAX33497.1"/>
    </source>
</evidence>
<gene>
    <name evidence="1" type="ORF">MNBD_NITROSPIRAE03-1739</name>
</gene>
<name>A0A3B1DX98_9ZZZZ</name>
<proteinExistence type="predicted"/>
<protein>
    <submittedName>
        <fullName evidence="1">Uncharacterized protein</fullName>
    </submittedName>
</protein>
<dbReference type="SUPFAM" id="SSF55729">
    <property type="entry name" value="Acyl-CoA N-acyltransferases (Nat)"/>
    <property type="match status" value="1"/>
</dbReference>
<sequence>ASPHGNAHCWLAREESSGRYVGSGSLFPRRMYVFGKAVYGAIAGDFAVDKEHRAYGPALRLQRTIQSAHKDNGLEFIYGVPNKLSEPIFLRIGYSELGKYNRYIKILKAEYKHRHYLPPEPVTRMFSGIIDVGLKGFFKESRYRRATNISIELPEFFDERFDLLWKKVLGQFKIAGDRSSEVLNWRYKESPHHDNRIFTLIDHEQDIDGYIVYYTENNACYIADVLFIDSESIRDSLFAEFILYMREMGIGSISIRYFGGGLLTRYLRKFGFFPVREEDSSILVYSDKASPLSPFLLRGDNWYFLEGDLDI</sequence>
<organism evidence="1">
    <name type="scientific">hydrothermal vent metagenome</name>
    <dbReference type="NCBI Taxonomy" id="652676"/>
    <lineage>
        <taxon>unclassified sequences</taxon>
        <taxon>metagenomes</taxon>
        <taxon>ecological metagenomes</taxon>
    </lineage>
</organism>
<dbReference type="Gene3D" id="3.40.630.30">
    <property type="match status" value="1"/>
</dbReference>
<accession>A0A3B1DX98</accession>
<reference evidence="1" key="1">
    <citation type="submission" date="2018-06" db="EMBL/GenBank/DDBJ databases">
        <authorList>
            <person name="Zhirakovskaya E."/>
        </authorList>
    </citation>
    <scope>NUCLEOTIDE SEQUENCE</scope>
</reference>
<feature type="non-terminal residue" evidence="1">
    <location>
        <position position="1"/>
    </location>
</feature>